<accession>A0A142KCK2</accession>
<evidence type="ECO:0000256" key="1">
    <source>
        <dbReference type="SAM" id="MobiDB-lite"/>
    </source>
</evidence>
<feature type="region of interest" description="Disordered" evidence="1">
    <location>
        <begin position="1"/>
        <end position="20"/>
    </location>
</feature>
<gene>
    <name evidence="2" type="primary">25</name>
    <name evidence="2" type="ORF">SEA_BAXTERFOX_25</name>
</gene>
<organism evidence="2 3">
    <name type="scientific">Gordonia phage BaxterFox</name>
    <dbReference type="NCBI Taxonomy" id="1821549"/>
    <lineage>
        <taxon>Viruses</taxon>
        <taxon>Duplodnaviria</taxon>
        <taxon>Heunggongvirae</taxon>
        <taxon>Uroviricota</taxon>
        <taxon>Caudoviricetes</taxon>
        <taxon>Nymbaxtervirinae</taxon>
        <taxon>Baxterfoxvirus</taxon>
        <taxon>Baxterfoxvirus baxterfox</taxon>
        <taxon>Baxtervirus baxterfox</taxon>
    </lineage>
</organism>
<dbReference type="OrthoDB" id="8269at10239"/>
<protein>
    <submittedName>
        <fullName evidence="2">Lysin B</fullName>
    </submittedName>
</protein>
<dbReference type="GeneID" id="29123660"/>
<evidence type="ECO:0000313" key="3">
    <source>
        <dbReference type="Proteomes" id="UP000203465"/>
    </source>
</evidence>
<proteinExistence type="predicted"/>
<dbReference type="RefSeq" id="YP_009300809.1">
    <property type="nucleotide sequence ID" value="NC_031226.1"/>
</dbReference>
<dbReference type="KEGG" id="vg:29123660"/>
<dbReference type="InterPro" id="IPR029058">
    <property type="entry name" value="AB_hydrolase_fold"/>
</dbReference>
<dbReference type="Gene3D" id="3.40.50.1820">
    <property type="entry name" value="alpha/beta hydrolase"/>
    <property type="match status" value="1"/>
</dbReference>
<sequence length="207" mass="22804">MTTVFKLNGTGESQTGRNMLSPVPGEDFKYVAEIRPIGMRTYAESVADARRRLRELDAIGDPYVLTGYSLGAAAAGDFVQLDRPRNCRGIVLLSDPKRHRRQCSNPGVHGGNWGVAGERFIDHVPSFTFTIPDDPISACPGNNGMRQIASRVTGLPQPLPARWWDAGYTLQWLWKYLADGRHTAYGTERVGGATYLDLVKRAVEGLV</sequence>
<feature type="compositionally biased region" description="Polar residues" evidence="1">
    <location>
        <begin position="1"/>
        <end position="18"/>
    </location>
</feature>
<dbReference type="EMBL" id="KU963263">
    <property type="protein sequence ID" value="AMS03835.1"/>
    <property type="molecule type" value="Genomic_DNA"/>
</dbReference>
<name>A0A142KCK2_9CAUD</name>
<evidence type="ECO:0000313" key="2">
    <source>
        <dbReference type="EMBL" id="AMS03835.1"/>
    </source>
</evidence>
<dbReference type="SUPFAM" id="SSF53474">
    <property type="entry name" value="alpha/beta-Hydrolases"/>
    <property type="match status" value="1"/>
</dbReference>
<reference evidence="3" key="1">
    <citation type="submission" date="2016-03" db="EMBL/GenBank/DDBJ databases">
        <authorList>
            <person name="Ploux O."/>
        </authorList>
    </citation>
    <scope>NUCLEOTIDE SEQUENCE [LARGE SCALE GENOMIC DNA]</scope>
</reference>
<dbReference type="Proteomes" id="UP000203465">
    <property type="component" value="Segment"/>
</dbReference>
<keyword evidence="3" id="KW-1185">Reference proteome</keyword>